<proteinExistence type="predicted"/>
<dbReference type="AlphaFoldDB" id="A0AAN9SXP5"/>
<evidence type="ECO:0000313" key="1">
    <source>
        <dbReference type="EMBL" id="KAK7410391.1"/>
    </source>
</evidence>
<dbReference type="Pfam" id="PF07911">
    <property type="entry name" value="DUF1677"/>
    <property type="match status" value="1"/>
</dbReference>
<accession>A0AAN9SXP5</accession>
<organism evidence="1 2">
    <name type="scientific">Psophocarpus tetragonolobus</name>
    <name type="common">Winged bean</name>
    <name type="synonym">Dolichos tetragonolobus</name>
    <dbReference type="NCBI Taxonomy" id="3891"/>
    <lineage>
        <taxon>Eukaryota</taxon>
        <taxon>Viridiplantae</taxon>
        <taxon>Streptophyta</taxon>
        <taxon>Embryophyta</taxon>
        <taxon>Tracheophyta</taxon>
        <taxon>Spermatophyta</taxon>
        <taxon>Magnoliopsida</taxon>
        <taxon>eudicotyledons</taxon>
        <taxon>Gunneridae</taxon>
        <taxon>Pentapetalae</taxon>
        <taxon>rosids</taxon>
        <taxon>fabids</taxon>
        <taxon>Fabales</taxon>
        <taxon>Fabaceae</taxon>
        <taxon>Papilionoideae</taxon>
        <taxon>50 kb inversion clade</taxon>
        <taxon>NPAAA clade</taxon>
        <taxon>indigoferoid/millettioid clade</taxon>
        <taxon>Phaseoleae</taxon>
        <taxon>Psophocarpus</taxon>
    </lineage>
</organism>
<evidence type="ECO:0000313" key="2">
    <source>
        <dbReference type="Proteomes" id="UP001386955"/>
    </source>
</evidence>
<dbReference type="InterPro" id="IPR012876">
    <property type="entry name" value="DUF1677_pln"/>
</dbReference>
<comment type="caution">
    <text evidence="1">The sequence shown here is derived from an EMBL/GenBank/DDBJ whole genome shotgun (WGS) entry which is preliminary data.</text>
</comment>
<dbReference type="EMBL" id="JAYMYS010000001">
    <property type="protein sequence ID" value="KAK7410391.1"/>
    <property type="molecule type" value="Genomic_DNA"/>
</dbReference>
<gene>
    <name evidence="1" type="ORF">VNO78_01137</name>
</gene>
<reference evidence="1 2" key="1">
    <citation type="submission" date="2024-01" db="EMBL/GenBank/DDBJ databases">
        <title>The genomes of 5 underutilized Papilionoideae crops provide insights into root nodulation and disease resistanc.</title>
        <authorList>
            <person name="Jiang F."/>
        </authorList>
    </citation>
    <scope>NUCLEOTIDE SEQUENCE [LARGE SCALE GENOMIC DNA]</scope>
    <source>
        <strain evidence="1">DUOXIRENSHENG_FW03</strain>
        <tissue evidence="1">Leaves</tissue>
    </source>
</reference>
<dbReference type="PANTHER" id="PTHR33108:SF51">
    <property type="entry name" value="DUF1677 FAMILY PROTEIN (DUF1677)"/>
    <property type="match status" value="1"/>
</dbReference>
<dbReference type="PANTHER" id="PTHR33108">
    <property type="entry name" value="OS01G0745000 PROTEIN"/>
    <property type="match status" value="1"/>
</dbReference>
<protein>
    <submittedName>
        <fullName evidence="1">Uncharacterized protein</fullName>
    </submittedName>
</protein>
<name>A0AAN9SXP5_PSOTE</name>
<keyword evidence="2" id="KW-1185">Reference proteome</keyword>
<sequence length="136" mass="15312">MGPNQKFSSSTNGFQNTMVLSDISMIEIDDELERALEVDSAICECCGMCEECSKEYIRSVRNMFSGKLICGLCAEAVNVEMEKNGGVRDKAVQDHMTDCIKFNTLATLYPALYRAQDVKHILKKTQKPHLHHSQTF</sequence>
<dbReference type="Proteomes" id="UP001386955">
    <property type="component" value="Unassembled WGS sequence"/>
</dbReference>